<dbReference type="InterPro" id="IPR003594">
    <property type="entry name" value="HATPase_dom"/>
</dbReference>
<dbReference type="SUPFAM" id="SSF55785">
    <property type="entry name" value="PYP-like sensor domain (PAS domain)"/>
    <property type="match status" value="1"/>
</dbReference>
<dbReference type="InterPro" id="IPR005467">
    <property type="entry name" value="His_kinase_dom"/>
</dbReference>
<dbReference type="InterPro" id="IPR036097">
    <property type="entry name" value="HisK_dim/P_sf"/>
</dbReference>
<dbReference type="InterPro" id="IPR050351">
    <property type="entry name" value="BphY/WalK/GraS-like"/>
</dbReference>
<dbReference type="SMART" id="SM00387">
    <property type="entry name" value="HATPase_c"/>
    <property type="match status" value="1"/>
</dbReference>
<feature type="domain" description="PAS" evidence="10">
    <location>
        <begin position="144"/>
        <end position="199"/>
    </location>
</feature>
<evidence type="ECO:0000256" key="7">
    <source>
        <dbReference type="ARBA" id="ARBA00023136"/>
    </source>
</evidence>
<keyword evidence="6" id="KW-0902">Two-component regulatory system</keyword>
<dbReference type="GO" id="GO:0000155">
    <property type="term" value="F:phosphorelay sensor kinase activity"/>
    <property type="evidence" value="ECO:0007669"/>
    <property type="project" value="InterPro"/>
</dbReference>
<dbReference type="CDD" id="cd00082">
    <property type="entry name" value="HisKA"/>
    <property type="match status" value="1"/>
</dbReference>
<keyword evidence="3" id="KW-0597">Phosphoprotein</keyword>
<organism evidence="11 12">
    <name type="scientific">Candidatus Scalindua japonica</name>
    <dbReference type="NCBI Taxonomy" id="1284222"/>
    <lineage>
        <taxon>Bacteria</taxon>
        <taxon>Pseudomonadati</taxon>
        <taxon>Planctomycetota</taxon>
        <taxon>Candidatus Brocadiia</taxon>
        <taxon>Candidatus Brocadiales</taxon>
        <taxon>Candidatus Scalinduaceae</taxon>
        <taxon>Candidatus Scalindua</taxon>
    </lineage>
</organism>
<dbReference type="Gene3D" id="3.30.450.20">
    <property type="entry name" value="PAS domain"/>
    <property type="match status" value="1"/>
</dbReference>
<keyword evidence="5 11" id="KW-0418">Kinase</keyword>
<comment type="catalytic activity">
    <reaction evidence="1">
        <text>ATP + protein L-histidine = ADP + protein N-phospho-L-histidine.</text>
        <dbReference type="EC" id="2.7.13.3"/>
    </reaction>
</comment>
<dbReference type="FunFam" id="1.10.287.130:FF:000001">
    <property type="entry name" value="Two-component sensor histidine kinase"/>
    <property type="match status" value="1"/>
</dbReference>
<dbReference type="PRINTS" id="PR00344">
    <property type="entry name" value="BCTRLSENSOR"/>
</dbReference>
<dbReference type="InterPro" id="IPR035965">
    <property type="entry name" value="PAS-like_dom_sf"/>
</dbReference>
<dbReference type="CDD" id="cd00130">
    <property type="entry name" value="PAS"/>
    <property type="match status" value="1"/>
</dbReference>
<dbReference type="PROSITE" id="PS50109">
    <property type="entry name" value="HIS_KIN"/>
    <property type="match status" value="1"/>
</dbReference>
<keyword evidence="12" id="KW-1185">Reference proteome</keyword>
<evidence type="ECO:0000259" key="10">
    <source>
        <dbReference type="PROSITE" id="PS50112"/>
    </source>
</evidence>
<accession>A0A286TTI9</accession>
<dbReference type="EC" id="2.7.13.3" evidence="2"/>
<sequence length="496" mass="55869">MWLTKQTFNEPGTGKAIYEYAKPVFENNQKTGTVRIGFQVPEIVVFKGERLSHLSMIVFLILATIILFYYGVLIVIKPLQKIMKNSKKIIHSSVPESNNGGQGTNIVNIIGELNKSFSNIQDRITRIESENIELSTKMGAISFEKDQIINLLNSLSFGIITTDLHDNINYINDYISNLIGRQLKDVLDQPFDQIIENDDIALSILQFEQIETAGNGKNIETTFPNFSPGETFGVSLYNLTDKSGESIGKMILVKNITFQKMGEKTQQEFISHVSHELLTPLTTIKSYNEMLMDGEIDKEEMQKEFYNTISEETSRLTRLIQNLLNISRIETGELVINRDFVRTELLFEDCAAAINASALNKNISFQKLLPDTFPSLNGDKELLKVSINNILNNAVKYTPEGGRISFSLYEYNNTVTFEVINTGGGISKNDIPRIFDKSYRSDDKHVSEQYGSGLGLAITSEIINLHGGEVEVQSEPGKETCFKINIPKGEYYLEDK</sequence>
<dbReference type="Gene3D" id="1.10.287.130">
    <property type="match status" value="1"/>
</dbReference>
<dbReference type="EMBL" id="BAOS01000001">
    <property type="protein sequence ID" value="GAX59212.1"/>
    <property type="molecule type" value="Genomic_DNA"/>
</dbReference>
<dbReference type="AlphaFoldDB" id="A0A286TTI9"/>
<keyword evidence="7 8" id="KW-0472">Membrane</keyword>
<dbReference type="PANTHER" id="PTHR45453:SF1">
    <property type="entry name" value="PHOSPHATE REGULON SENSOR PROTEIN PHOR"/>
    <property type="match status" value="1"/>
</dbReference>
<dbReference type="SUPFAM" id="SSF47384">
    <property type="entry name" value="Homodimeric domain of signal transducing histidine kinase"/>
    <property type="match status" value="1"/>
</dbReference>
<comment type="caution">
    <text evidence="11">The sequence shown here is derived from an EMBL/GenBank/DDBJ whole genome shotgun (WGS) entry which is preliminary data.</text>
</comment>
<dbReference type="InterPro" id="IPR003661">
    <property type="entry name" value="HisK_dim/P_dom"/>
</dbReference>
<dbReference type="Gene3D" id="3.30.565.10">
    <property type="entry name" value="Histidine kinase-like ATPase, C-terminal domain"/>
    <property type="match status" value="1"/>
</dbReference>
<evidence type="ECO:0000256" key="6">
    <source>
        <dbReference type="ARBA" id="ARBA00023012"/>
    </source>
</evidence>
<evidence type="ECO:0000256" key="1">
    <source>
        <dbReference type="ARBA" id="ARBA00000085"/>
    </source>
</evidence>
<dbReference type="PROSITE" id="PS50112">
    <property type="entry name" value="PAS"/>
    <property type="match status" value="1"/>
</dbReference>
<evidence type="ECO:0000256" key="3">
    <source>
        <dbReference type="ARBA" id="ARBA00022553"/>
    </source>
</evidence>
<dbReference type="InterPro" id="IPR000014">
    <property type="entry name" value="PAS"/>
</dbReference>
<dbReference type="SMART" id="SM00091">
    <property type="entry name" value="PAS"/>
    <property type="match status" value="1"/>
</dbReference>
<name>A0A286TTI9_9BACT</name>
<dbReference type="Pfam" id="PF02518">
    <property type="entry name" value="HATPase_c"/>
    <property type="match status" value="1"/>
</dbReference>
<dbReference type="SUPFAM" id="SSF55874">
    <property type="entry name" value="ATPase domain of HSP90 chaperone/DNA topoisomerase II/histidine kinase"/>
    <property type="match status" value="1"/>
</dbReference>
<proteinExistence type="predicted"/>
<dbReference type="Pfam" id="PF00512">
    <property type="entry name" value="HisKA"/>
    <property type="match status" value="1"/>
</dbReference>
<evidence type="ECO:0000313" key="12">
    <source>
        <dbReference type="Proteomes" id="UP000218542"/>
    </source>
</evidence>
<evidence type="ECO:0000256" key="8">
    <source>
        <dbReference type="SAM" id="Phobius"/>
    </source>
</evidence>
<dbReference type="InterPro" id="IPR036890">
    <property type="entry name" value="HATPase_C_sf"/>
</dbReference>
<dbReference type="Proteomes" id="UP000218542">
    <property type="component" value="Unassembled WGS sequence"/>
</dbReference>
<reference evidence="12" key="1">
    <citation type="journal article" date="2017" name="Environ. Microbiol. Rep.">
        <title>Genetic Diversity of Marine Anaerobic Ammonium-Oxidizing Bacteria as Revealed by Genomic and Proteomic Analyses of 'Candidatus Scalindua japonica'.</title>
        <authorList>
            <person name="Oshiki M."/>
            <person name="Mizuto K."/>
            <person name="Kimura Z."/>
            <person name="Kindaichi T."/>
            <person name="Satoh H."/>
            <person name="Okabe S."/>
        </authorList>
    </citation>
    <scope>NUCLEOTIDE SEQUENCE [LARGE SCALE GENOMIC DNA]</scope>
    <source>
        <strain evidence="12">husup-a2</strain>
    </source>
</reference>
<feature type="transmembrane region" description="Helical" evidence="8">
    <location>
        <begin position="54"/>
        <end position="76"/>
    </location>
</feature>
<dbReference type="FunFam" id="3.30.565.10:FF:000006">
    <property type="entry name" value="Sensor histidine kinase WalK"/>
    <property type="match status" value="1"/>
</dbReference>
<dbReference type="GO" id="GO:0005886">
    <property type="term" value="C:plasma membrane"/>
    <property type="evidence" value="ECO:0007669"/>
    <property type="project" value="TreeGrafter"/>
</dbReference>
<dbReference type="CDD" id="cd00075">
    <property type="entry name" value="HATPase"/>
    <property type="match status" value="1"/>
</dbReference>
<dbReference type="SMART" id="SM00388">
    <property type="entry name" value="HisKA"/>
    <property type="match status" value="1"/>
</dbReference>
<keyword evidence="4" id="KW-0808">Transferase</keyword>
<protein>
    <recommendedName>
        <fullName evidence="2">histidine kinase</fullName>
        <ecNumber evidence="2">2.7.13.3</ecNumber>
    </recommendedName>
</protein>
<feature type="domain" description="Histidine kinase" evidence="9">
    <location>
        <begin position="272"/>
        <end position="490"/>
    </location>
</feature>
<keyword evidence="8" id="KW-0812">Transmembrane</keyword>
<evidence type="ECO:0000256" key="4">
    <source>
        <dbReference type="ARBA" id="ARBA00022679"/>
    </source>
</evidence>
<evidence type="ECO:0000256" key="5">
    <source>
        <dbReference type="ARBA" id="ARBA00022777"/>
    </source>
</evidence>
<keyword evidence="8" id="KW-1133">Transmembrane helix</keyword>
<evidence type="ECO:0000256" key="2">
    <source>
        <dbReference type="ARBA" id="ARBA00012438"/>
    </source>
</evidence>
<evidence type="ECO:0000259" key="9">
    <source>
        <dbReference type="PROSITE" id="PS50109"/>
    </source>
</evidence>
<evidence type="ECO:0000313" key="11">
    <source>
        <dbReference type="EMBL" id="GAX59212.1"/>
    </source>
</evidence>
<dbReference type="PANTHER" id="PTHR45453">
    <property type="entry name" value="PHOSPHATE REGULON SENSOR PROTEIN PHOR"/>
    <property type="match status" value="1"/>
</dbReference>
<gene>
    <name evidence="11" type="ORF">SCALIN_C01_0143</name>
</gene>
<dbReference type="GO" id="GO:0016036">
    <property type="term" value="P:cellular response to phosphate starvation"/>
    <property type="evidence" value="ECO:0007669"/>
    <property type="project" value="TreeGrafter"/>
</dbReference>
<dbReference type="GO" id="GO:0004721">
    <property type="term" value="F:phosphoprotein phosphatase activity"/>
    <property type="evidence" value="ECO:0007669"/>
    <property type="project" value="TreeGrafter"/>
</dbReference>
<dbReference type="InterPro" id="IPR004358">
    <property type="entry name" value="Sig_transdc_His_kin-like_C"/>
</dbReference>